<organism evidence="1 2">
    <name type="scientific">Leptospira stimsonii</name>
    <dbReference type="NCBI Taxonomy" id="2202203"/>
    <lineage>
        <taxon>Bacteria</taxon>
        <taxon>Pseudomonadati</taxon>
        <taxon>Spirochaetota</taxon>
        <taxon>Spirochaetia</taxon>
        <taxon>Leptospirales</taxon>
        <taxon>Leptospiraceae</taxon>
        <taxon>Leptospira</taxon>
    </lineage>
</organism>
<dbReference type="Proteomes" id="UP000265798">
    <property type="component" value="Unassembled WGS sequence"/>
</dbReference>
<evidence type="ECO:0000313" key="1">
    <source>
        <dbReference type="EMBL" id="RHX89359.1"/>
    </source>
</evidence>
<reference evidence="2" key="1">
    <citation type="submission" date="2018-05" db="EMBL/GenBank/DDBJ databases">
        <title>Leptospira yasudae sp. nov. and Leptospira stimsonii sp. nov., two pathogenic species of the genus Leptospira isolated from environmental sources.</title>
        <authorList>
            <person name="Casanovas-Massana A."/>
            <person name="Hamond C."/>
            <person name="Santos L.A."/>
            <person name="Hacker K.P."/>
            <person name="Balassiano I."/>
            <person name="Medeiros M.A."/>
            <person name="Reis M.G."/>
            <person name="Ko A.I."/>
            <person name="Wunder E.A."/>
        </authorList>
    </citation>
    <scope>NUCLEOTIDE SEQUENCE [LARGE SCALE GENOMIC DNA]</scope>
    <source>
        <strain evidence="2">Yale</strain>
    </source>
</reference>
<gene>
    <name evidence="1" type="ORF">DLM75_16120</name>
</gene>
<accession>A0A396Z1F4</accession>
<dbReference type="EMBL" id="QHCT01000004">
    <property type="protein sequence ID" value="RHX89359.1"/>
    <property type="molecule type" value="Genomic_DNA"/>
</dbReference>
<protein>
    <submittedName>
        <fullName evidence="1">Uncharacterized protein</fullName>
    </submittedName>
</protein>
<dbReference type="AlphaFoldDB" id="A0A396Z1F4"/>
<name>A0A396Z1F4_9LEPT</name>
<sequence length="76" mass="9043">MKRECFGKKRDSDSEKKCVSSYVEYTFFLKELGFSDREEPPAHFRHPPLHPKIRVGRDIYGKASLFRQFDSQVEFI</sequence>
<proteinExistence type="predicted"/>
<comment type="caution">
    <text evidence="1">The sequence shown here is derived from an EMBL/GenBank/DDBJ whole genome shotgun (WGS) entry which is preliminary data.</text>
</comment>
<evidence type="ECO:0000313" key="2">
    <source>
        <dbReference type="Proteomes" id="UP000265798"/>
    </source>
</evidence>